<accession>A0A0D9QPY8</accession>
<evidence type="ECO:0000313" key="2">
    <source>
        <dbReference type="Proteomes" id="UP000054561"/>
    </source>
</evidence>
<reference evidence="1 2" key="1">
    <citation type="submission" date="2014-03" db="EMBL/GenBank/DDBJ databases">
        <title>The Genome Sequence of Plasmodium fragile nilgiri.</title>
        <authorList>
            <consortium name="The Broad Institute Genomics Platform"/>
            <consortium name="The Broad Institute Genome Sequencing Center for Infectious Disease"/>
            <person name="Neafsey D."/>
            <person name="Duraisingh M."/>
            <person name="Young S.K."/>
            <person name="Zeng Q."/>
            <person name="Gargeya S."/>
            <person name="Abouelleil A."/>
            <person name="Alvarado L."/>
            <person name="Chapman S.B."/>
            <person name="Gainer-Dewar J."/>
            <person name="Goldberg J."/>
            <person name="Griggs A."/>
            <person name="Gujja S."/>
            <person name="Hansen M."/>
            <person name="Howarth C."/>
            <person name="Imamovic A."/>
            <person name="Larimer J."/>
            <person name="Pearson M."/>
            <person name="Poon T.W."/>
            <person name="Priest M."/>
            <person name="Roberts A."/>
            <person name="Saif S."/>
            <person name="Shea T."/>
            <person name="Sykes S."/>
            <person name="Wortman J."/>
            <person name="Nusbaum C."/>
            <person name="Birren B."/>
        </authorList>
    </citation>
    <scope>NUCLEOTIDE SEQUENCE [LARGE SCALE GENOMIC DNA]</scope>
    <source>
        <strain evidence="2">nilgiri</strain>
    </source>
</reference>
<dbReference type="Proteomes" id="UP000054561">
    <property type="component" value="Unassembled WGS sequence"/>
</dbReference>
<dbReference type="OMA" id="ERNKNLC"/>
<keyword evidence="2" id="KW-1185">Reference proteome</keyword>
<dbReference type="EMBL" id="KQ001670">
    <property type="protein sequence ID" value="KJP87751.1"/>
    <property type="molecule type" value="Genomic_DNA"/>
</dbReference>
<dbReference type="RefSeq" id="XP_012335694.1">
    <property type="nucleotide sequence ID" value="XM_012480271.1"/>
</dbReference>
<protein>
    <submittedName>
        <fullName evidence="1">Uncharacterized protein</fullName>
    </submittedName>
</protein>
<evidence type="ECO:0000313" key="1">
    <source>
        <dbReference type="EMBL" id="KJP87751.1"/>
    </source>
</evidence>
<dbReference type="VEuPathDB" id="PlasmoDB:AK88_02646"/>
<dbReference type="GeneID" id="24267960"/>
<proteinExistence type="predicted"/>
<dbReference type="AlphaFoldDB" id="A0A0D9QPY8"/>
<sequence>MTEQDTEPKGLNTKIGELTKALLDVSAETDIPTEEKANLENSLYLKLYEEKKGTITEFLNKEKKKVYDQMDSFKNDMLKKISIINEKNEDVKKQADILTTERNKNLCFIKNLETKLENIKKAIM</sequence>
<dbReference type="OrthoDB" id="377126at2759"/>
<name>A0A0D9QPY8_PLAFR</name>
<organism evidence="1 2">
    <name type="scientific">Plasmodium fragile</name>
    <dbReference type="NCBI Taxonomy" id="5857"/>
    <lineage>
        <taxon>Eukaryota</taxon>
        <taxon>Sar</taxon>
        <taxon>Alveolata</taxon>
        <taxon>Apicomplexa</taxon>
        <taxon>Aconoidasida</taxon>
        <taxon>Haemosporida</taxon>
        <taxon>Plasmodiidae</taxon>
        <taxon>Plasmodium</taxon>
        <taxon>Plasmodium (Plasmodium)</taxon>
    </lineage>
</organism>
<gene>
    <name evidence="1" type="ORF">AK88_02646</name>
</gene>